<keyword evidence="2" id="KW-1185">Reference proteome</keyword>
<comment type="caution">
    <text evidence="1">The sequence shown here is derived from an EMBL/GenBank/DDBJ whole genome shotgun (WGS) entry which is preliminary data.</text>
</comment>
<dbReference type="Proteomes" id="UP001221686">
    <property type="component" value="Unassembled WGS sequence"/>
</dbReference>
<name>A0ABT5E5I6_9BACT</name>
<reference evidence="1 2" key="1">
    <citation type="submission" date="2022-11" db="EMBL/GenBank/DDBJ databases">
        <title>Minimal conservation of predation-associated metabolite biosynthetic gene clusters underscores biosynthetic potential of Myxococcota including descriptions for ten novel species: Archangium lansinium sp. nov., Myxococcus landrumus sp. nov., Nannocystis bai.</title>
        <authorList>
            <person name="Ahearne A."/>
            <person name="Stevens C."/>
            <person name="Dowd S."/>
        </authorList>
    </citation>
    <scope>NUCLEOTIDE SEQUENCE [LARGE SCALE GENOMIC DNA]</scope>
    <source>
        <strain evidence="1 2">BB15-2</strain>
    </source>
</reference>
<evidence type="ECO:0000313" key="2">
    <source>
        <dbReference type="Proteomes" id="UP001221686"/>
    </source>
</evidence>
<sequence length="50" mass="5284">MTTIRHASEPAVADDAYLLAAWGAGPQELAAEAGSTVDELLQGIRCERVE</sequence>
<dbReference type="EMBL" id="JAQNDL010000003">
    <property type="protein sequence ID" value="MDC0721122.1"/>
    <property type="molecule type" value="Genomic_DNA"/>
</dbReference>
<organism evidence="1 2">
    <name type="scientific">Nannocystis bainbridge</name>
    <dbReference type="NCBI Taxonomy" id="2995303"/>
    <lineage>
        <taxon>Bacteria</taxon>
        <taxon>Pseudomonadati</taxon>
        <taxon>Myxococcota</taxon>
        <taxon>Polyangia</taxon>
        <taxon>Nannocystales</taxon>
        <taxon>Nannocystaceae</taxon>
        <taxon>Nannocystis</taxon>
    </lineage>
</organism>
<accession>A0ABT5E5I6</accession>
<proteinExistence type="predicted"/>
<gene>
    <name evidence="1" type="ORF">POL25_29715</name>
</gene>
<protein>
    <submittedName>
        <fullName evidence="1">Uncharacterized protein</fullName>
    </submittedName>
</protein>
<evidence type="ECO:0000313" key="1">
    <source>
        <dbReference type="EMBL" id="MDC0721122.1"/>
    </source>
</evidence>
<dbReference type="RefSeq" id="WP_272089624.1">
    <property type="nucleotide sequence ID" value="NZ_JAQNDL010000003.1"/>
</dbReference>